<evidence type="ECO:0000313" key="2">
    <source>
        <dbReference type="Proteomes" id="UP000799771"/>
    </source>
</evidence>
<dbReference type="EMBL" id="ML977515">
    <property type="protein sequence ID" value="KAF2125658.1"/>
    <property type="molecule type" value="Genomic_DNA"/>
</dbReference>
<accession>A0A6A6A4H2</accession>
<reference evidence="1" key="1">
    <citation type="journal article" date="2020" name="Stud. Mycol.">
        <title>101 Dothideomycetes genomes: a test case for predicting lifestyles and emergence of pathogens.</title>
        <authorList>
            <person name="Haridas S."/>
            <person name="Albert R."/>
            <person name="Binder M."/>
            <person name="Bloem J."/>
            <person name="Labutti K."/>
            <person name="Salamov A."/>
            <person name="Andreopoulos B."/>
            <person name="Baker S."/>
            <person name="Barry K."/>
            <person name="Bills G."/>
            <person name="Bluhm B."/>
            <person name="Cannon C."/>
            <person name="Castanera R."/>
            <person name="Culley D."/>
            <person name="Daum C."/>
            <person name="Ezra D."/>
            <person name="Gonzalez J."/>
            <person name="Henrissat B."/>
            <person name="Kuo A."/>
            <person name="Liang C."/>
            <person name="Lipzen A."/>
            <person name="Lutzoni F."/>
            <person name="Magnuson J."/>
            <person name="Mondo S."/>
            <person name="Nolan M."/>
            <person name="Ohm R."/>
            <person name="Pangilinan J."/>
            <person name="Park H.-J."/>
            <person name="Ramirez L."/>
            <person name="Alfaro M."/>
            <person name="Sun H."/>
            <person name="Tritt A."/>
            <person name="Yoshinaga Y."/>
            <person name="Zwiers L.-H."/>
            <person name="Turgeon B."/>
            <person name="Goodwin S."/>
            <person name="Spatafora J."/>
            <person name="Crous P."/>
            <person name="Grigoriev I."/>
        </authorList>
    </citation>
    <scope>NUCLEOTIDE SEQUENCE</scope>
    <source>
        <strain evidence="1">CBS 119687</strain>
    </source>
</reference>
<feature type="non-terminal residue" evidence="1">
    <location>
        <position position="130"/>
    </location>
</feature>
<protein>
    <submittedName>
        <fullName evidence="1">Uncharacterized protein</fullName>
    </submittedName>
</protein>
<keyword evidence="2" id="KW-1185">Reference proteome</keyword>
<organism evidence="1 2">
    <name type="scientific">Dothidotthia symphoricarpi CBS 119687</name>
    <dbReference type="NCBI Taxonomy" id="1392245"/>
    <lineage>
        <taxon>Eukaryota</taxon>
        <taxon>Fungi</taxon>
        <taxon>Dikarya</taxon>
        <taxon>Ascomycota</taxon>
        <taxon>Pezizomycotina</taxon>
        <taxon>Dothideomycetes</taxon>
        <taxon>Pleosporomycetidae</taxon>
        <taxon>Pleosporales</taxon>
        <taxon>Dothidotthiaceae</taxon>
        <taxon>Dothidotthia</taxon>
    </lineage>
</organism>
<evidence type="ECO:0000313" key="1">
    <source>
        <dbReference type="EMBL" id="KAF2125658.1"/>
    </source>
</evidence>
<gene>
    <name evidence="1" type="ORF">P153DRAFT_399811</name>
</gene>
<proteinExistence type="predicted"/>
<dbReference type="AlphaFoldDB" id="A0A6A6A4H2"/>
<name>A0A6A6A4H2_9PLEO</name>
<sequence length="130" mass="15295">MTLPNQSIDLIAINIEKIRTTMQTGCGCDEHGVELPVHVTTNLEVSKRYYTPEGKTSIWEESSYKYYSPHHGHFTSVYNTKSTWFIPLYEHYFHDHYHSRSWGGMSDEYEWWSTLDVWKASGEVRKLRSA</sequence>
<dbReference type="RefSeq" id="XP_033520050.1">
    <property type="nucleotide sequence ID" value="XM_033671763.1"/>
</dbReference>
<dbReference type="Proteomes" id="UP000799771">
    <property type="component" value="Unassembled WGS sequence"/>
</dbReference>
<dbReference type="GeneID" id="54412195"/>